<evidence type="ECO:0000256" key="3">
    <source>
        <dbReference type="ARBA" id="ARBA00022692"/>
    </source>
</evidence>
<reference evidence="9 10" key="2">
    <citation type="journal article" date="2021" name="J. Hered.">
        <title>Feather Gene Expression Elucidates the Developmental Basis of Plumage Iridescence in African Starlings.</title>
        <authorList>
            <person name="Rubenstein D.R."/>
            <person name="Corvelo A."/>
            <person name="MacManes M.D."/>
            <person name="Maia R."/>
            <person name="Narzisi G."/>
            <person name="Rousaki A."/>
            <person name="Vandenabeele P."/>
            <person name="Shawkey M.D."/>
            <person name="Solomon J."/>
        </authorList>
    </citation>
    <scope>NUCLEOTIDE SEQUENCE [LARGE SCALE GENOMIC DNA]</scope>
    <source>
        <strain evidence="9">SS15</strain>
    </source>
</reference>
<accession>A0A835NML4</accession>
<comment type="subcellular location">
    <subcellularLocation>
        <location evidence="1">Cell membrane</location>
        <topology evidence="1">Multi-pass membrane protein</topology>
    </subcellularLocation>
</comment>
<evidence type="ECO:0000256" key="6">
    <source>
        <dbReference type="SAM" id="MobiDB-lite"/>
    </source>
</evidence>
<sequence length="426" mass="47108">MVTKVLDTLKDPLRPGDEARCKDDCIFLRKMSWVFLRDLLSGVNKYSTGIGRIWVAVVFMFRLLVYVAAAENIWKHEHGGFECNIKQPGCENAEVLLVQLARPPRSPIPPSSPKGRGMASGPREAAHSEVPSTITVAGIQQQLHPGGPVASGSRLFKELEERHFKTHGLERAPVKSRRLLFGSLNGDSSLFLLVQATRATGQLFDFCFSEGQELLSCNCEKTEFGGFSADEGKRDIGPFSAGKGRKGSEPPSIFKGITVFARSSNWEAFHLAILNKDRPGRSRGRHSRSSIQLLEVKKENYLRNSFTFPLPRHLEDTDHSKQQDKCKLWQMKDIFNSATKPGQHILEVSQSVEDKKEEEGTNQSVELVPQSLFRNEYPAGSLAQKKHLQSNPALGPAQAPGSRPFPDGRIIIHNGASNSAGWGALS</sequence>
<dbReference type="PRINTS" id="PR00206">
    <property type="entry name" value="CONNEXIN"/>
</dbReference>
<evidence type="ECO:0000313" key="9">
    <source>
        <dbReference type="EMBL" id="KAI1241096.1"/>
    </source>
</evidence>
<dbReference type="PANTHER" id="PTHR11984">
    <property type="entry name" value="CONNEXIN"/>
    <property type="match status" value="1"/>
</dbReference>
<dbReference type="InterPro" id="IPR000500">
    <property type="entry name" value="Connexin"/>
</dbReference>
<evidence type="ECO:0000313" key="10">
    <source>
        <dbReference type="Proteomes" id="UP000618051"/>
    </source>
</evidence>
<evidence type="ECO:0000256" key="4">
    <source>
        <dbReference type="ARBA" id="ARBA00022989"/>
    </source>
</evidence>
<reference evidence="9" key="3">
    <citation type="submission" date="2022-01" db="EMBL/GenBank/DDBJ databases">
        <authorList>
            <person name="Rubenstein D.R."/>
        </authorList>
    </citation>
    <scope>NUCLEOTIDE SEQUENCE</scope>
    <source>
        <strain evidence="9">SS15</strain>
        <tissue evidence="9">Liver</tissue>
    </source>
</reference>
<proteinExistence type="predicted"/>
<protein>
    <recommendedName>
        <fullName evidence="7">Connexin N-terminal domain-containing protein</fullName>
    </recommendedName>
</protein>
<dbReference type="Pfam" id="PF00029">
    <property type="entry name" value="Connexin"/>
    <property type="match status" value="1"/>
</dbReference>
<keyword evidence="5" id="KW-0472">Membrane</keyword>
<gene>
    <name evidence="9" type="ORF">IHE44_0009558</name>
    <name evidence="8" type="ORF">IHE44_002360</name>
</gene>
<dbReference type="Gene3D" id="1.20.1440.80">
    <property type="entry name" value="Gap junction channel protein cysteine-rich domain"/>
    <property type="match status" value="1"/>
</dbReference>
<feature type="region of interest" description="Disordered" evidence="6">
    <location>
        <begin position="103"/>
        <end position="127"/>
    </location>
</feature>
<dbReference type="InterPro" id="IPR013092">
    <property type="entry name" value="Connexin_N"/>
</dbReference>
<dbReference type="GO" id="GO:0005922">
    <property type="term" value="C:connexin complex"/>
    <property type="evidence" value="ECO:0007669"/>
    <property type="project" value="InterPro"/>
</dbReference>
<dbReference type="EMBL" id="JADDUC020000003">
    <property type="protein sequence ID" value="KAI1241096.1"/>
    <property type="molecule type" value="Genomic_DNA"/>
</dbReference>
<keyword evidence="10" id="KW-1185">Reference proteome</keyword>
<keyword evidence="4" id="KW-1133">Transmembrane helix</keyword>
<dbReference type="GO" id="GO:0007267">
    <property type="term" value="P:cell-cell signaling"/>
    <property type="evidence" value="ECO:0007669"/>
    <property type="project" value="TreeGrafter"/>
</dbReference>
<keyword evidence="2" id="KW-1003">Cell membrane</keyword>
<dbReference type="GO" id="GO:0005243">
    <property type="term" value="F:gap junction channel activity"/>
    <property type="evidence" value="ECO:0007669"/>
    <property type="project" value="TreeGrafter"/>
</dbReference>
<evidence type="ECO:0000313" key="8">
    <source>
        <dbReference type="EMBL" id="KAG0117700.1"/>
    </source>
</evidence>
<evidence type="ECO:0000256" key="5">
    <source>
        <dbReference type="ARBA" id="ARBA00023136"/>
    </source>
</evidence>
<feature type="region of interest" description="Disordered" evidence="6">
    <location>
        <begin position="384"/>
        <end position="426"/>
    </location>
</feature>
<comment type="caution">
    <text evidence="8">The sequence shown here is derived from an EMBL/GenBank/DDBJ whole genome shotgun (WGS) entry which is preliminary data.</text>
</comment>
<evidence type="ECO:0000256" key="1">
    <source>
        <dbReference type="ARBA" id="ARBA00004651"/>
    </source>
</evidence>
<feature type="domain" description="Connexin N-terminal" evidence="7">
    <location>
        <begin position="32"/>
        <end position="93"/>
    </location>
</feature>
<dbReference type="PANTHER" id="PTHR11984:SF26">
    <property type="entry name" value="GAP JUNCTION BETA-7 PROTEIN"/>
    <property type="match status" value="1"/>
</dbReference>
<evidence type="ECO:0000256" key="2">
    <source>
        <dbReference type="ARBA" id="ARBA00022475"/>
    </source>
</evidence>
<evidence type="ECO:0000259" key="7">
    <source>
        <dbReference type="Pfam" id="PF00029"/>
    </source>
</evidence>
<dbReference type="InterPro" id="IPR038359">
    <property type="entry name" value="Connexin_N_sf"/>
</dbReference>
<reference evidence="8" key="1">
    <citation type="submission" date="2020-10" db="EMBL/GenBank/DDBJ databases">
        <title>Feather gene expression reveals the developmental basis of iridescence in African starlings.</title>
        <authorList>
            <person name="Rubenstein D.R."/>
        </authorList>
    </citation>
    <scope>NUCLEOTIDE SEQUENCE</scope>
    <source>
        <strain evidence="8">SS15</strain>
        <tissue evidence="8">Liver</tissue>
    </source>
</reference>
<organism evidence="8">
    <name type="scientific">Lamprotornis superbus</name>
    <dbReference type="NCBI Taxonomy" id="245042"/>
    <lineage>
        <taxon>Eukaryota</taxon>
        <taxon>Metazoa</taxon>
        <taxon>Chordata</taxon>
        <taxon>Craniata</taxon>
        <taxon>Vertebrata</taxon>
        <taxon>Euteleostomi</taxon>
        <taxon>Archelosauria</taxon>
        <taxon>Archosauria</taxon>
        <taxon>Dinosauria</taxon>
        <taxon>Saurischia</taxon>
        <taxon>Theropoda</taxon>
        <taxon>Coelurosauria</taxon>
        <taxon>Aves</taxon>
        <taxon>Neognathae</taxon>
        <taxon>Neoaves</taxon>
        <taxon>Telluraves</taxon>
        <taxon>Australaves</taxon>
        <taxon>Passeriformes</taxon>
        <taxon>Sturnidae</taxon>
        <taxon>Lamprotornis</taxon>
    </lineage>
</organism>
<dbReference type="AlphaFoldDB" id="A0A835NML4"/>
<dbReference type="EMBL" id="JADDUC010000132">
    <property type="protein sequence ID" value="KAG0117700.1"/>
    <property type="molecule type" value="Genomic_DNA"/>
</dbReference>
<keyword evidence="3" id="KW-0812">Transmembrane</keyword>
<dbReference type="Proteomes" id="UP000618051">
    <property type="component" value="Unassembled WGS sequence"/>
</dbReference>
<name>A0A835NML4_9PASS</name>